<evidence type="ECO:0000256" key="4">
    <source>
        <dbReference type="ARBA" id="ARBA00023136"/>
    </source>
</evidence>
<feature type="signal peptide" evidence="7">
    <location>
        <begin position="1"/>
        <end position="17"/>
    </location>
</feature>
<dbReference type="GO" id="GO:0016020">
    <property type="term" value="C:membrane"/>
    <property type="evidence" value="ECO:0007669"/>
    <property type="project" value="UniProtKB-SubCell"/>
</dbReference>
<dbReference type="PANTHER" id="PTHR15549:SF27">
    <property type="entry name" value="CHITIN-BINDING TYPE-1 DOMAIN-CONTAINING PROTEIN"/>
    <property type="match status" value="1"/>
</dbReference>
<reference evidence="8" key="2">
    <citation type="submission" date="2023-05" db="EMBL/GenBank/DDBJ databases">
        <authorList>
            <consortium name="Lawrence Berkeley National Laboratory"/>
            <person name="Steindorff A."/>
            <person name="Hensen N."/>
            <person name="Bonometti L."/>
            <person name="Westerberg I."/>
            <person name="Brannstrom I.O."/>
            <person name="Guillou S."/>
            <person name="Cros-Aarteil S."/>
            <person name="Calhoun S."/>
            <person name="Haridas S."/>
            <person name="Kuo A."/>
            <person name="Mondo S."/>
            <person name="Pangilinan J."/>
            <person name="Riley R."/>
            <person name="Labutti K."/>
            <person name="Andreopoulos B."/>
            <person name="Lipzen A."/>
            <person name="Chen C."/>
            <person name="Yanf M."/>
            <person name="Daum C."/>
            <person name="Ng V."/>
            <person name="Clum A."/>
            <person name="Ohm R."/>
            <person name="Martin F."/>
            <person name="Silar P."/>
            <person name="Natvig D."/>
            <person name="Lalanne C."/>
            <person name="Gautier V."/>
            <person name="Ament-Velasquez S.L."/>
            <person name="Kruys A."/>
            <person name="Hutchinson M.I."/>
            <person name="Powell A.J."/>
            <person name="Barry K."/>
            <person name="Miller A.N."/>
            <person name="Grigoriev I.V."/>
            <person name="Debuchy R."/>
            <person name="Gladieux P."/>
            <person name="Thoren M.H."/>
            <person name="Johannesson H."/>
        </authorList>
    </citation>
    <scope>NUCLEOTIDE SEQUENCE</scope>
    <source>
        <strain evidence="8">CBS 538.74</strain>
    </source>
</reference>
<evidence type="ECO:0000256" key="6">
    <source>
        <dbReference type="SAM" id="Phobius"/>
    </source>
</evidence>
<gene>
    <name evidence="8" type="ORF">C8A00DRAFT_16804</name>
</gene>
<reference evidence="8" key="1">
    <citation type="journal article" date="2023" name="Mol. Phylogenet. Evol.">
        <title>Genome-scale phylogeny and comparative genomics of the fungal order Sordariales.</title>
        <authorList>
            <person name="Hensen N."/>
            <person name="Bonometti L."/>
            <person name="Westerberg I."/>
            <person name="Brannstrom I.O."/>
            <person name="Guillou S."/>
            <person name="Cros-Aarteil S."/>
            <person name="Calhoun S."/>
            <person name="Haridas S."/>
            <person name="Kuo A."/>
            <person name="Mondo S."/>
            <person name="Pangilinan J."/>
            <person name="Riley R."/>
            <person name="LaButti K."/>
            <person name="Andreopoulos B."/>
            <person name="Lipzen A."/>
            <person name="Chen C."/>
            <person name="Yan M."/>
            <person name="Daum C."/>
            <person name="Ng V."/>
            <person name="Clum A."/>
            <person name="Steindorff A."/>
            <person name="Ohm R.A."/>
            <person name="Martin F."/>
            <person name="Silar P."/>
            <person name="Natvig D.O."/>
            <person name="Lalanne C."/>
            <person name="Gautier V."/>
            <person name="Ament-Velasquez S.L."/>
            <person name="Kruys A."/>
            <person name="Hutchinson M.I."/>
            <person name="Powell A.J."/>
            <person name="Barry K."/>
            <person name="Miller A.N."/>
            <person name="Grigoriev I.V."/>
            <person name="Debuchy R."/>
            <person name="Gladieux P."/>
            <person name="Hiltunen Thoren M."/>
            <person name="Johannesson H."/>
        </authorList>
    </citation>
    <scope>NUCLEOTIDE SEQUENCE</scope>
    <source>
        <strain evidence="8">CBS 538.74</strain>
    </source>
</reference>
<comment type="caution">
    <text evidence="8">The sequence shown here is derived from an EMBL/GenBank/DDBJ whole genome shotgun (WGS) entry which is preliminary data.</text>
</comment>
<sequence length="416" mass="43475">MRSQLWLLVASGHLASADWAFGQKLDYRGGEADYLLPRQTTASNHDGTNGWTPRPTDGPSMELARRRNQGAKLRRQEDNTWVDETTCGWRANTASEPFACPASYSCATNTNQVVGCTSSGAANPFFTVCLDYQAVQAGACETVGPQTGCCMTKSLGECITYLWPGSTVKSMYRCYTERAVITMLDQPQSVIDEKTRTTSTPSTSSSQSTSETSTTGSASAPAQETTGALPPASAGSSNNTGAIVGGVVGGVAGLAIIAGAIAFFLIRSRKKKNNVGTGGTGYSAVAPGDQGYPGGPTTHTGYPPSSVSPQVSQAGYFSPGSVGTILHNDAPYMASTTPVPGVYDPRVSSYYDPSKMAEQQQHGQPGYAPYSGSPPPPGVYPGHYPAQQVSELDTTNVPAGHQSNPVEMAAAPPTQR</sequence>
<dbReference type="PANTHER" id="PTHR15549">
    <property type="entry name" value="PAIRED IMMUNOGLOBULIN-LIKE TYPE 2 RECEPTOR"/>
    <property type="match status" value="1"/>
</dbReference>
<feature type="transmembrane region" description="Helical" evidence="6">
    <location>
        <begin position="242"/>
        <end position="266"/>
    </location>
</feature>
<dbReference type="Gene3D" id="1.20.5.510">
    <property type="entry name" value="Single helix bin"/>
    <property type="match status" value="1"/>
</dbReference>
<organism evidence="8 9">
    <name type="scientific">Chaetomidium leptoderma</name>
    <dbReference type="NCBI Taxonomy" id="669021"/>
    <lineage>
        <taxon>Eukaryota</taxon>
        <taxon>Fungi</taxon>
        <taxon>Dikarya</taxon>
        <taxon>Ascomycota</taxon>
        <taxon>Pezizomycotina</taxon>
        <taxon>Sordariomycetes</taxon>
        <taxon>Sordariomycetidae</taxon>
        <taxon>Sordariales</taxon>
        <taxon>Chaetomiaceae</taxon>
        <taxon>Chaetomidium</taxon>
    </lineage>
</organism>
<feature type="region of interest" description="Disordered" evidence="5">
    <location>
        <begin position="39"/>
        <end position="62"/>
    </location>
</feature>
<feature type="chain" id="PRO_5042810117" evidence="7">
    <location>
        <begin position="18"/>
        <end position="416"/>
    </location>
</feature>
<keyword evidence="3 6" id="KW-1133">Transmembrane helix</keyword>
<feature type="compositionally biased region" description="Low complexity" evidence="5">
    <location>
        <begin position="295"/>
        <end position="311"/>
    </location>
</feature>
<keyword evidence="2 6" id="KW-0812">Transmembrane</keyword>
<feature type="region of interest" description="Disordered" evidence="5">
    <location>
        <begin position="354"/>
        <end position="416"/>
    </location>
</feature>
<evidence type="ECO:0000256" key="1">
    <source>
        <dbReference type="ARBA" id="ARBA00004167"/>
    </source>
</evidence>
<evidence type="ECO:0000256" key="7">
    <source>
        <dbReference type="SAM" id="SignalP"/>
    </source>
</evidence>
<evidence type="ECO:0000256" key="5">
    <source>
        <dbReference type="SAM" id="MobiDB-lite"/>
    </source>
</evidence>
<evidence type="ECO:0000256" key="2">
    <source>
        <dbReference type="ARBA" id="ARBA00022692"/>
    </source>
</evidence>
<feature type="region of interest" description="Disordered" evidence="5">
    <location>
        <begin position="191"/>
        <end position="236"/>
    </location>
</feature>
<dbReference type="GO" id="GO:0071944">
    <property type="term" value="C:cell periphery"/>
    <property type="evidence" value="ECO:0007669"/>
    <property type="project" value="UniProtKB-ARBA"/>
</dbReference>
<protein>
    <submittedName>
        <fullName evidence="8">Uncharacterized protein</fullName>
    </submittedName>
</protein>
<feature type="compositionally biased region" description="Polar residues" evidence="5">
    <location>
        <begin position="387"/>
        <end position="405"/>
    </location>
</feature>
<evidence type="ECO:0000256" key="3">
    <source>
        <dbReference type="ARBA" id="ARBA00022989"/>
    </source>
</evidence>
<keyword evidence="9" id="KW-1185">Reference proteome</keyword>
<comment type="subcellular location">
    <subcellularLocation>
        <location evidence="1">Membrane</location>
        <topology evidence="1">Single-pass membrane protein</topology>
    </subcellularLocation>
</comment>
<proteinExistence type="predicted"/>
<dbReference type="EMBL" id="MU856998">
    <property type="protein sequence ID" value="KAK4151827.1"/>
    <property type="molecule type" value="Genomic_DNA"/>
</dbReference>
<dbReference type="Proteomes" id="UP001302745">
    <property type="component" value="Unassembled WGS sequence"/>
</dbReference>
<feature type="region of interest" description="Disordered" evidence="5">
    <location>
        <begin position="278"/>
        <end position="311"/>
    </location>
</feature>
<evidence type="ECO:0000313" key="9">
    <source>
        <dbReference type="Proteomes" id="UP001302745"/>
    </source>
</evidence>
<dbReference type="InterPro" id="IPR051694">
    <property type="entry name" value="Immunoregulatory_rcpt-like"/>
</dbReference>
<feature type="compositionally biased region" description="Low complexity" evidence="5">
    <location>
        <begin position="197"/>
        <end position="219"/>
    </location>
</feature>
<evidence type="ECO:0000313" key="8">
    <source>
        <dbReference type="EMBL" id="KAK4151827.1"/>
    </source>
</evidence>
<feature type="compositionally biased region" description="Polar residues" evidence="5">
    <location>
        <begin position="39"/>
        <end position="51"/>
    </location>
</feature>
<accession>A0AAN6VID2</accession>
<keyword evidence="7" id="KW-0732">Signal</keyword>
<keyword evidence="4 6" id="KW-0472">Membrane</keyword>
<name>A0AAN6VID2_9PEZI</name>
<dbReference type="AlphaFoldDB" id="A0AAN6VID2"/>